<dbReference type="SUPFAM" id="SSF50249">
    <property type="entry name" value="Nucleic acid-binding proteins"/>
    <property type="match status" value="1"/>
</dbReference>
<keyword evidence="3" id="KW-1185">Reference proteome</keyword>
<protein>
    <submittedName>
        <fullName evidence="2">OB-fold nucleic acid binding domain-containing protein</fullName>
    </submittedName>
</protein>
<evidence type="ECO:0000259" key="1">
    <source>
        <dbReference type="Pfam" id="PF01336"/>
    </source>
</evidence>
<sequence>MGLVSDAQHRVAKSGNKFGSFVIEDYSGKLELVLFSEDYLKHSAILQLGATVYITGFFKQRFNGDFDFKISSICLAESVKKNFTKRLSLQLPATDITEDMIAFVQQNLKNNKGPSTLNFMIRDEDEDIAVELLTNGKGFEMNNELIQFLSDKENWKVKVEYN</sequence>
<organism evidence="2 3">
    <name type="scientific">Niabella ginsengisoli</name>
    <dbReference type="NCBI Taxonomy" id="522298"/>
    <lineage>
        <taxon>Bacteria</taxon>
        <taxon>Pseudomonadati</taxon>
        <taxon>Bacteroidota</taxon>
        <taxon>Chitinophagia</taxon>
        <taxon>Chitinophagales</taxon>
        <taxon>Chitinophagaceae</taxon>
        <taxon>Niabella</taxon>
    </lineage>
</organism>
<dbReference type="InterPro" id="IPR012340">
    <property type="entry name" value="NA-bd_OB-fold"/>
</dbReference>
<dbReference type="CDD" id="cd04485">
    <property type="entry name" value="DnaE_OBF"/>
    <property type="match status" value="1"/>
</dbReference>
<dbReference type="InterPro" id="IPR004365">
    <property type="entry name" value="NA-bd_OB_tRNA"/>
</dbReference>
<evidence type="ECO:0000313" key="3">
    <source>
        <dbReference type="Proteomes" id="UP001202248"/>
    </source>
</evidence>
<name>A0ABS9SF61_9BACT</name>
<feature type="domain" description="OB" evidence="1">
    <location>
        <begin position="2"/>
        <end position="72"/>
    </location>
</feature>
<proteinExistence type="predicted"/>
<gene>
    <name evidence="2" type="ORF">MKP09_03005</name>
</gene>
<dbReference type="Pfam" id="PF01336">
    <property type="entry name" value="tRNA_anti-codon"/>
    <property type="match status" value="1"/>
</dbReference>
<dbReference type="Proteomes" id="UP001202248">
    <property type="component" value="Unassembled WGS sequence"/>
</dbReference>
<dbReference type="EMBL" id="JAKWBL010000001">
    <property type="protein sequence ID" value="MCH5596961.1"/>
    <property type="molecule type" value="Genomic_DNA"/>
</dbReference>
<reference evidence="2 3" key="1">
    <citation type="submission" date="2022-02" db="EMBL/GenBank/DDBJ databases">
        <authorList>
            <person name="Min J."/>
        </authorList>
    </citation>
    <scope>NUCLEOTIDE SEQUENCE [LARGE SCALE GENOMIC DNA]</scope>
    <source>
        <strain evidence="2 3">GR10-1</strain>
    </source>
</reference>
<accession>A0ABS9SF61</accession>
<evidence type="ECO:0000313" key="2">
    <source>
        <dbReference type="EMBL" id="MCH5596961.1"/>
    </source>
</evidence>
<comment type="caution">
    <text evidence="2">The sequence shown here is derived from an EMBL/GenBank/DDBJ whole genome shotgun (WGS) entry which is preliminary data.</text>
</comment>